<dbReference type="EMBL" id="LWCA01001661">
    <property type="protein sequence ID" value="OAF64708.1"/>
    <property type="molecule type" value="Genomic_DNA"/>
</dbReference>
<evidence type="ECO:0000259" key="2">
    <source>
        <dbReference type="PROSITE" id="PS50157"/>
    </source>
</evidence>
<evidence type="ECO:0000313" key="4">
    <source>
        <dbReference type="Proteomes" id="UP000078046"/>
    </source>
</evidence>
<dbReference type="SUPFAM" id="SSF57667">
    <property type="entry name" value="beta-beta-alpha zinc fingers"/>
    <property type="match status" value="1"/>
</dbReference>
<dbReference type="Gene3D" id="3.30.160.60">
    <property type="entry name" value="Classic Zinc Finger"/>
    <property type="match status" value="1"/>
</dbReference>
<dbReference type="InterPro" id="IPR054599">
    <property type="entry name" value="TFIIIA_Zfn-C2H2"/>
</dbReference>
<sequence length="110" mass="13065">CTECDSKFRTRKLLKLHSKGHKKYKCNVENCQDVFDHWTLVRKHKAEQHQPKCPICEKTFKNCHNLKLHITIHDKDRSLEKCHLCNSILCSIKSLKSHLSYKHNNKTVKK</sequence>
<feature type="domain" description="C2H2-type" evidence="2">
    <location>
        <begin position="1"/>
        <end position="26"/>
    </location>
</feature>
<proteinExistence type="predicted"/>
<feature type="domain" description="C2H2-type" evidence="2">
    <location>
        <begin position="51"/>
        <end position="78"/>
    </location>
</feature>
<dbReference type="PROSITE" id="PS50157">
    <property type="entry name" value="ZINC_FINGER_C2H2_2"/>
    <property type="match status" value="3"/>
</dbReference>
<dbReference type="OrthoDB" id="2687452at2759"/>
<gene>
    <name evidence="3" type="ORF">A3Q56_07588</name>
</gene>
<keyword evidence="4" id="KW-1185">Reference proteome</keyword>
<keyword evidence="1" id="KW-0862">Zinc</keyword>
<evidence type="ECO:0000256" key="1">
    <source>
        <dbReference type="PROSITE-ProRule" id="PRU00042"/>
    </source>
</evidence>
<name>A0A177ART2_9BILA</name>
<dbReference type="Proteomes" id="UP000078046">
    <property type="component" value="Unassembled WGS sequence"/>
</dbReference>
<dbReference type="GO" id="GO:0008270">
    <property type="term" value="F:zinc ion binding"/>
    <property type="evidence" value="ECO:0007669"/>
    <property type="project" value="UniProtKB-KW"/>
</dbReference>
<keyword evidence="1" id="KW-0863">Zinc-finger</keyword>
<reference evidence="3 4" key="1">
    <citation type="submission" date="2016-04" db="EMBL/GenBank/DDBJ databases">
        <title>The genome of Intoshia linei affirms orthonectids as highly simplified spiralians.</title>
        <authorList>
            <person name="Mikhailov K.V."/>
            <person name="Slusarev G.S."/>
            <person name="Nikitin M.A."/>
            <person name="Logacheva M.D."/>
            <person name="Penin A."/>
            <person name="Aleoshin V."/>
            <person name="Panchin Y.V."/>
        </authorList>
    </citation>
    <scope>NUCLEOTIDE SEQUENCE [LARGE SCALE GENOMIC DNA]</scope>
    <source>
        <strain evidence="3">Intl2013</strain>
        <tissue evidence="3">Whole animal</tissue>
    </source>
</reference>
<feature type="non-terminal residue" evidence="3">
    <location>
        <position position="1"/>
    </location>
</feature>
<dbReference type="PROSITE" id="PS00028">
    <property type="entry name" value="ZINC_FINGER_C2H2_1"/>
    <property type="match status" value="3"/>
</dbReference>
<comment type="caution">
    <text evidence="3">The sequence shown here is derived from an EMBL/GenBank/DDBJ whole genome shotgun (WGS) entry which is preliminary data.</text>
</comment>
<dbReference type="AlphaFoldDB" id="A0A177ART2"/>
<keyword evidence="1" id="KW-0479">Metal-binding</keyword>
<dbReference type="InterPro" id="IPR013087">
    <property type="entry name" value="Znf_C2H2_type"/>
</dbReference>
<dbReference type="InterPro" id="IPR036236">
    <property type="entry name" value="Znf_C2H2_sf"/>
</dbReference>
<accession>A0A177ART2</accession>
<dbReference type="Pfam" id="PF00096">
    <property type="entry name" value="zf-C2H2"/>
    <property type="match status" value="1"/>
</dbReference>
<evidence type="ECO:0000313" key="3">
    <source>
        <dbReference type="EMBL" id="OAF64708.1"/>
    </source>
</evidence>
<organism evidence="3 4">
    <name type="scientific">Intoshia linei</name>
    <dbReference type="NCBI Taxonomy" id="1819745"/>
    <lineage>
        <taxon>Eukaryota</taxon>
        <taxon>Metazoa</taxon>
        <taxon>Spiralia</taxon>
        <taxon>Lophotrochozoa</taxon>
        <taxon>Mesozoa</taxon>
        <taxon>Orthonectida</taxon>
        <taxon>Rhopaluridae</taxon>
        <taxon>Intoshia</taxon>
    </lineage>
</organism>
<feature type="domain" description="C2H2-type" evidence="2">
    <location>
        <begin position="24"/>
        <end position="54"/>
    </location>
</feature>
<protein>
    <recommendedName>
        <fullName evidence="2">C2H2-type domain-containing protein</fullName>
    </recommendedName>
</protein>
<dbReference type="SMART" id="SM00355">
    <property type="entry name" value="ZnF_C2H2"/>
    <property type="match status" value="4"/>
</dbReference>
<dbReference type="Pfam" id="PF22110">
    <property type="entry name" value="TFIIIA_zf-C2H2"/>
    <property type="match status" value="1"/>
</dbReference>